<dbReference type="EMBL" id="JAGGNH010000006">
    <property type="protein sequence ID" value="KAJ0969997.1"/>
    <property type="molecule type" value="Genomic_DNA"/>
</dbReference>
<dbReference type="PANTHER" id="PTHR35996:SF1">
    <property type="entry name" value="OS04G0528100 PROTEIN"/>
    <property type="match status" value="1"/>
</dbReference>
<dbReference type="InterPro" id="IPR040278">
    <property type="entry name" value="UPF0426"/>
</dbReference>
<dbReference type="Proteomes" id="UP001085076">
    <property type="component" value="Miscellaneous, Linkage group lg06"/>
</dbReference>
<comment type="caution">
    <text evidence="1">The sequence shown here is derived from an EMBL/GenBank/DDBJ whole genome shotgun (WGS) entry which is preliminary data.</text>
</comment>
<accession>A0A9D5CB99</accession>
<dbReference type="PANTHER" id="PTHR35996">
    <property type="entry name" value="OSJNBA0038O10.25 PROTEIN"/>
    <property type="match status" value="1"/>
</dbReference>
<evidence type="ECO:0000313" key="1">
    <source>
        <dbReference type="EMBL" id="KAJ0969997.1"/>
    </source>
</evidence>
<protein>
    <submittedName>
        <fullName evidence="1">Uncharacterized protein</fullName>
    </submittedName>
</protein>
<sequence>MALLVVYSHHPIAPTTPCAKRSPPLLSWRRSIGTIRRRRCSRVQACFNPFEDQPILKDALKEPMAFLGGVFAGLLRLDLNEEPLREWVARTVESSGITVEGGVVEDGLGLDGEEDAPQQIEIE</sequence>
<reference evidence="1" key="1">
    <citation type="submission" date="2021-03" db="EMBL/GenBank/DDBJ databases">
        <authorList>
            <person name="Li Z."/>
            <person name="Yang C."/>
        </authorList>
    </citation>
    <scope>NUCLEOTIDE SEQUENCE</scope>
    <source>
        <strain evidence="1">Dzin_1.0</strain>
        <tissue evidence="1">Leaf</tissue>
    </source>
</reference>
<dbReference type="OrthoDB" id="784484at2759"/>
<dbReference type="AlphaFoldDB" id="A0A9D5CB99"/>
<keyword evidence="2" id="KW-1185">Reference proteome</keyword>
<reference evidence="1" key="2">
    <citation type="journal article" date="2022" name="Hortic Res">
        <title>The genome of Dioscorea zingiberensis sheds light on the biosynthesis, origin and evolution of the medicinally important diosgenin saponins.</title>
        <authorList>
            <person name="Li Y."/>
            <person name="Tan C."/>
            <person name="Li Z."/>
            <person name="Guo J."/>
            <person name="Li S."/>
            <person name="Chen X."/>
            <person name="Wang C."/>
            <person name="Dai X."/>
            <person name="Yang H."/>
            <person name="Song W."/>
            <person name="Hou L."/>
            <person name="Xu J."/>
            <person name="Tong Z."/>
            <person name="Xu A."/>
            <person name="Yuan X."/>
            <person name="Wang W."/>
            <person name="Yang Q."/>
            <person name="Chen L."/>
            <person name="Sun Z."/>
            <person name="Wang K."/>
            <person name="Pan B."/>
            <person name="Chen J."/>
            <person name="Bao Y."/>
            <person name="Liu F."/>
            <person name="Qi X."/>
            <person name="Gang D.R."/>
            <person name="Wen J."/>
            <person name="Li J."/>
        </authorList>
    </citation>
    <scope>NUCLEOTIDE SEQUENCE</scope>
    <source>
        <strain evidence="1">Dzin_1.0</strain>
    </source>
</reference>
<gene>
    <name evidence="1" type="ORF">J5N97_022874</name>
</gene>
<dbReference type="Pfam" id="PF26369">
    <property type="entry name" value="UPF0426"/>
    <property type="match status" value="1"/>
</dbReference>
<name>A0A9D5CB99_9LILI</name>
<evidence type="ECO:0000313" key="2">
    <source>
        <dbReference type="Proteomes" id="UP001085076"/>
    </source>
</evidence>
<organism evidence="1 2">
    <name type="scientific">Dioscorea zingiberensis</name>
    <dbReference type="NCBI Taxonomy" id="325984"/>
    <lineage>
        <taxon>Eukaryota</taxon>
        <taxon>Viridiplantae</taxon>
        <taxon>Streptophyta</taxon>
        <taxon>Embryophyta</taxon>
        <taxon>Tracheophyta</taxon>
        <taxon>Spermatophyta</taxon>
        <taxon>Magnoliopsida</taxon>
        <taxon>Liliopsida</taxon>
        <taxon>Dioscoreales</taxon>
        <taxon>Dioscoreaceae</taxon>
        <taxon>Dioscorea</taxon>
    </lineage>
</organism>
<proteinExistence type="predicted"/>